<dbReference type="PROSITE" id="PS51257">
    <property type="entry name" value="PROKAR_LIPOPROTEIN"/>
    <property type="match status" value="1"/>
</dbReference>
<dbReference type="Proteomes" id="UP000006050">
    <property type="component" value="Chromosome"/>
</dbReference>
<name>I3Z499_BELBD</name>
<feature type="chain" id="PRO_5003684369" evidence="1">
    <location>
        <begin position="19"/>
        <end position="136"/>
    </location>
</feature>
<protein>
    <submittedName>
        <fullName evidence="2">Uncharacterized protein</fullName>
    </submittedName>
</protein>
<organism evidence="2 3">
    <name type="scientific">Belliella baltica (strain DSM 15883 / CIP 108006 / LMG 21964 / BA134)</name>
    <dbReference type="NCBI Taxonomy" id="866536"/>
    <lineage>
        <taxon>Bacteria</taxon>
        <taxon>Pseudomonadati</taxon>
        <taxon>Bacteroidota</taxon>
        <taxon>Cytophagia</taxon>
        <taxon>Cytophagales</taxon>
        <taxon>Cyclobacteriaceae</taxon>
        <taxon>Belliella</taxon>
    </lineage>
</organism>
<dbReference type="KEGG" id="bbd:Belba_1450"/>
<keyword evidence="3" id="KW-1185">Reference proteome</keyword>
<keyword evidence="1" id="KW-0732">Signal</keyword>
<dbReference type="OrthoDB" id="825558at2"/>
<evidence type="ECO:0000313" key="2">
    <source>
        <dbReference type="EMBL" id="AFL84067.1"/>
    </source>
</evidence>
<accession>I3Z499</accession>
<evidence type="ECO:0000313" key="3">
    <source>
        <dbReference type="Proteomes" id="UP000006050"/>
    </source>
</evidence>
<dbReference type="STRING" id="866536.Belba_1450"/>
<sequence length="136" mass="15322">MKQILLLGILMLSLAACTMRDSRFDLVKNKFQIPDSVDWILVINASTCKTCLNTFLEEIAKENLESGAFLIISPSKKTFLNQISGLGLTIPVIFDSAKVLIDEKYISVEDELALIQHQNSKKIKIQDWEGLKSHLK</sequence>
<reference evidence="3" key="1">
    <citation type="submission" date="2012-06" db="EMBL/GenBank/DDBJ databases">
        <title>The complete genome of Belliella baltica DSM 15883.</title>
        <authorList>
            <person name="Lucas S."/>
            <person name="Copeland A."/>
            <person name="Lapidus A."/>
            <person name="Goodwin L."/>
            <person name="Pitluck S."/>
            <person name="Peters L."/>
            <person name="Mikhailova N."/>
            <person name="Davenport K."/>
            <person name="Kyrpides N."/>
            <person name="Mavromatis K."/>
            <person name="Pagani I."/>
            <person name="Ivanova N."/>
            <person name="Ovchinnikova G."/>
            <person name="Zeytun A."/>
            <person name="Detter J.C."/>
            <person name="Han C."/>
            <person name="Land M."/>
            <person name="Hauser L."/>
            <person name="Markowitz V."/>
            <person name="Cheng J.-F."/>
            <person name="Hugenholtz P."/>
            <person name="Woyke T."/>
            <person name="Wu D."/>
            <person name="Tindall B."/>
            <person name="Pomrenke H."/>
            <person name="Brambilla E."/>
            <person name="Klenk H.-P."/>
            <person name="Eisen J.A."/>
        </authorList>
    </citation>
    <scope>NUCLEOTIDE SEQUENCE [LARGE SCALE GENOMIC DNA]</scope>
    <source>
        <strain evidence="3">DSM 15883 / CIP 108006 / LMG 21964 / BA134</strain>
    </source>
</reference>
<feature type="signal peptide" evidence="1">
    <location>
        <begin position="1"/>
        <end position="18"/>
    </location>
</feature>
<dbReference type="RefSeq" id="WP_014772061.1">
    <property type="nucleotide sequence ID" value="NC_018010.1"/>
</dbReference>
<proteinExistence type="predicted"/>
<dbReference type="AlphaFoldDB" id="I3Z499"/>
<dbReference type="HOGENOM" id="CLU_1871378_0_0_10"/>
<dbReference type="EMBL" id="CP003281">
    <property type="protein sequence ID" value="AFL84067.1"/>
    <property type="molecule type" value="Genomic_DNA"/>
</dbReference>
<gene>
    <name evidence="2" type="ordered locus">Belba_1450</name>
</gene>
<evidence type="ECO:0000256" key="1">
    <source>
        <dbReference type="SAM" id="SignalP"/>
    </source>
</evidence>